<dbReference type="EMBL" id="LLXE01000850">
    <property type="protein sequence ID" value="KUM55511.1"/>
    <property type="molecule type" value="Genomic_DNA"/>
</dbReference>
<organism evidence="1 2">
    <name type="scientific">Penicillium freii</name>
    <dbReference type="NCBI Taxonomy" id="48697"/>
    <lineage>
        <taxon>Eukaryota</taxon>
        <taxon>Fungi</taxon>
        <taxon>Dikarya</taxon>
        <taxon>Ascomycota</taxon>
        <taxon>Pezizomycotina</taxon>
        <taxon>Eurotiomycetes</taxon>
        <taxon>Eurotiomycetidae</taxon>
        <taxon>Eurotiales</taxon>
        <taxon>Aspergillaceae</taxon>
        <taxon>Penicillium</taxon>
    </lineage>
</organism>
<evidence type="ECO:0000313" key="1">
    <source>
        <dbReference type="EMBL" id="KUM55511.1"/>
    </source>
</evidence>
<dbReference type="AlphaFoldDB" id="A0A101M7M7"/>
<dbReference type="Proteomes" id="UP000055045">
    <property type="component" value="Unassembled WGS sequence"/>
</dbReference>
<protein>
    <submittedName>
        <fullName evidence="1">Uncharacterized protein</fullName>
    </submittedName>
</protein>
<comment type="caution">
    <text evidence="1">The sequence shown here is derived from an EMBL/GenBank/DDBJ whole genome shotgun (WGS) entry which is preliminary data.</text>
</comment>
<accession>A0A101M7M7</accession>
<name>A0A101M7M7_PENFR</name>
<reference evidence="1 2" key="1">
    <citation type="submission" date="2015-10" db="EMBL/GenBank/DDBJ databases">
        <title>Genome sequencing of Penicillium freii.</title>
        <authorList>
            <person name="Nguyen H.D."/>
            <person name="Visagie C.M."/>
            <person name="Seifert K.A."/>
        </authorList>
    </citation>
    <scope>NUCLEOTIDE SEQUENCE [LARGE SCALE GENOMIC DNA]</scope>
    <source>
        <strain evidence="1 2">DAOM 242723</strain>
    </source>
</reference>
<keyword evidence="2" id="KW-1185">Reference proteome</keyword>
<proteinExistence type="predicted"/>
<sequence>MVTRTSTGAHRYVAGDAVLHPRVDVGITDTGAADANARRAARTRRALDYITYFTSEPPTPKHHSKCDKLQLDISTTTFLFDFIICR</sequence>
<evidence type="ECO:0000313" key="2">
    <source>
        <dbReference type="Proteomes" id="UP000055045"/>
    </source>
</evidence>
<gene>
    <name evidence="1" type="ORF">ACN42_g11751</name>
</gene>